<dbReference type="Pfam" id="PF00400">
    <property type="entry name" value="WD40"/>
    <property type="match status" value="1"/>
</dbReference>
<evidence type="ECO:0000313" key="1">
    <source>
        <dbReference type="EMBL" id="PYH94694.1"/>
    </source>
</evidence>
<evidence type="ECO:0000313" key="2">
    <source>
        <dbReference type="Proteomes" id="UP000247810"/>
    </source>
</evidence>
<dbReference type="EMBL" id="KZ825867">
    <property type="protein sequence ID" value="PYH94694.1"/>
    <property type="molecule type" value="Genomic_DNA"/>
</dbReference>
<proteinExistence type="predicted"/>
<gene>
    <name evidence="1" type="ORF">BO71DRAFT_225683</name>
</gene>
<dbReference type="InterPro" id="IPR011044">
    <property type="entry name" value="Quino_amine_DH_bsu"/>
</dbReference>
<dbReference type="VEuPathDB" id="FungiDB:BO71DRAFT_225683"/>
<sequence length="166" mass="18670">MHRYMGALAMDKNQPIERRDNSPLFESDVKCSPSLSPDGKLRFLSRDKMVTVWDPDIKTLQLGMIIDPFILASFSPCGKLLCTVSENKNVQVWDLTYDSSSITLDGVDLDLDWSSLGIAWPLPTGSHVMIISKWRYSTWEVSTGILQNRMEKLADTSPDDMAISPD</sequence>
<organism evidence="1 2">
    <name type="scientific">Aspergillus ellipticus CBS 707.79</name>
    <dbReference type="NCBI Taxonomy" id="1448320"/>
    <lineage>
        <taxon>Eukaryota</taxon>
        <taxon>Fungi</taxon>
        <taxon>Dikarya</taxon>
        <taxon>Ascomycota</taxon>
        <taxon>Pezizomycotina</taxon>
        <taxon>Eurotiomycetes</taxon>
        <taxon>Eurotiomycetidae</taxon>
        <taxon>Eurotiales</taxon>
        <taxon>Aspergillaceae</taxon>
        <taxon>Aspergillus</taxon>
        <taxon>Aspergillus subgen. Circumdati</taxon>
    </lineage>
</organism>
<evidence type="ECO:0008006" key="3">
    <source>
        <dbReference type="Google" id="ProtNLM"/>
    </source>
</evidence>
<dbReference type="SUPFAM" id="SSF50969">
    <property type="entry name" value="YVTN repeat-like/Quinoprotein amine dehydrogenase"/>
    <property type="match status" value="1"/>
</dbReference>
<name>A0A319DC23_9EURO</name>
<dbReference type="InterPro" id="IPR015943">
    <property type="entry name" value="WD40/YVTN_repeat-like_dom_sf"/>
</dbReference>
<reference evidence="1 2" key="1">
    <citation type="submission" date="2018-02" db="EMBL/GenBank/DDBJ databases">
        <title>The genomes of Aspergillus section Nigri reveals drivers in fungal speciation.</title>
        <authorList>
            <consortium name="DOE Joint Genome Institute"/>
            <person name="Vesth T.C."/>
            <person name="Nybo J."/>
            <person name="Theobald S."/>
            <person name="Brandl J."/>
            <person name="Frisvad J.C."/>
            <person name="Nielsen K.F."/>
            <person name="Lyhne E.K."/>
            <person name="Kogle M.E."/>
            <person name="Kuo A."/>
            <person name="Riley R."/>
            <person name="Clum A."/>
            <person name="Nolan M."/>
            <person name="Lipzen A."/>
            <person name="Salamov A."/>
            <person name="Henrissat B."/>
            <person name="Wiebenga A."/>
            <person name="De vries R.P."/>
            <person name="Grigoriev I.V."/>
            <person name="Mortensen U.H."/>
            <person name="Andersen M.R."/>
            <person name="Baker S.E."/>
        </authorList>
    </citation>
    <scope>NUCLEOTIDE SEQUENCE [LARGE SCALE GENOMIC DNA]</scope>
    <source>
        <strain evidence="1 2">CBS 707.79</strain>
    </source>
</reference>
<dbReference type="AlphaFoldDB" id="A0A319DC23"/>
<protein>
    <recommendedName>
        <fullName evidence="3">WD40 repeat-like protein</fullName>
    </recommendedName>
</protein>
<keyword evidence="2" id="KW-1185">Reference proteome</keyword>
<dbReference type="InterPro" id="IPR001680">
    <property type="entry name" value="WD40_rpt"/>
</dbReference>
<dbReference type="Proteomes" id="UP000247810">
    <property type="component" value="Unassembled WGS sequence"/>
</dbReference>
<accession>A0A319DC23</accession>
<dbReference type="Gene3D" id="2.130.10.10">
    <property type="entry name" value="YVTN repeat-like/Quinoprotein amine dehydrogenase"/>
    <property type="match status" value="1"/>
</dbReference>